<organism evidence="17 18">
    <name type="scientific">Delitschia confertaspora ATCC 74209</name>
    <dbReference type="NCBI Taxonomy" id="1513339"/>
    <lineage>
        <taxon>Eukaryota</taxon>
        <taxon>Fungi</taxon>
        <taxon>Dikarya</taxon>
        <taxon>Ascomycota</taxon>
        <taxon>Pezizomycotina</taxon>
        <taxon>Dothideomycetes</taxon>
        <taxon>Pleosporomycetidae</taxon>
        <taxon>Pleosporales</taxon>
        <taxon>Delitschiaceae</taxon>
        <taxon>Delitschia</taxon>
    </lineage>
</organism>
<dbReference type="InterPro" id="IPR038518">
    <property type="entry name" value="Glyco_hydro_63N_sf"/>
</dbReference>
<evidence type="ECO:0000259" key="16">
    <source>
        <dbReference type="Pfam" id="PF16923"/>
    </source>
</evidence>
<sequence length="828" mass="94193">MTLFSYNRFLVHLLLVLFGLVIATLSQSDATEVSQRWGPYRPNLYFGVRPQVPDTLLMGLMWADGENPNNLLETLRYTCEQDESISYGWSLYDTLTGGIQETVDRRNHVNITTKFIKTPDGKGWAMRVQGVPLADMKSNVRTVVIFHLAMEDSPSAYDLEGHNQSISCSQSTAIIFDRRRSGICSGIAPTLGDFEIQIFENRDSKIIEDLSVISIQVPQDKIWQAADIFRKYTKNPFNHEQNKEGNTHFLKITFEGAFAVDFIYSSASQTKPLGPEGIRSKITSLETWFPSQFRKVFPLTAPFQTKQHESFAQALLSNLMGGLGFFHGDSKADLSHAIEYEETDLNFWEKAESAHKRATITTTKPASLLSHTPSRPFFPRGFLWDEGFHLLPILEWDLDLGITVIRSWLALMDEDGWIGREQILGPEARSKVPEQFQVQYPHYANPPTLLVLLSPLILSKIQNPASYNGHPTRYLTADSSSALLKELYPLLTKHYNWFRRTQAGNFTEAYPRPENAVAGEAYRWRGRTPSHTLTSGLDDYPRAQPPHPGELHVDALAWVIAAAGALERISQFIGAHADATIYAQHRSNGLRNLEALHWNDSEGMYCDATISSGSFEHVCHLGYVSLIPFLLGLISPTHPRLTKVLDSLSDPERLWSPFGIRSLSRQNQYYGKDEDYWRGAIWINLNVLIVRQLHNLATQAGSEKKRARRLAQELRKNLVKTVYDNWERTGFVWEQYDDKTGEGRRSRAFTGWTATVILLLGMDLEDRNGRGMPSGSWWRTNRGIRTGSGLWVEVLVLTVGLMGLVWYFRRRLLGLWRDRRGLRGRRPS</sequence>
<dbReference type="GO" id="GO:0004573">
    <property type="term" value="F:Glc3Man9GlcNAc2 oligosaccharide glucosidase activity"/>
    <property type="evidence" value="ECO:0007669"/>
    <property type="project" value="UniProtKB-UniRule"/>
</dbReference>
<protein>
    <recommendedName>
        <fullName evidence="11 12">Mannosyl-oligosaccharide glucosidase</fullName>
        <ecNumber evidence="11 12">3.2.1.106</ecNumber>
    </recommendedName>
    <alternativeName>
        <fullName evidence="13">Glucosidase I</fullName>
    </alternativeName>
</protein>
<comment type="catalytic activity">
    <reaction evidence="12">
        <text>N(4)-(alpha-D-Glc-(1-&gt;2)-alpha-D-Glc-(1-&gt;3)-alpha-D-Glc-(1-&gt;3)-alpha-D-Man-(1-&gt;2)-alpha-D-Man-(1-&gt;2)-alpha-D-Man-(1-&gt;3)-[alpha-D-Man-(1-&gt;2)-alpha-D-Man-(1-&gt;3)-[alpha-D-Man-(1-&gt;2)-alpha-D-Man-(1-&gt;6)]-alpha-D-Man-(1-&gt;6)]-beta-D-Man-(1-&gt;4)-beta-D-GlcNAc-(1-&gt;4)-beta-D-GlcNAc)-L-asparaginyl-[protein] + H2O = N(4)-(alpha-D-Glc-(1-&gt;3)-alpha-D-Glc-(1-&gt;3)-alpha-D-Man-(1-&gt;2)-alpha-D-Man-(1-&gt;2)-alpha-D-Man-(1-&gt;3)-[alpha-D-Man-(1-&gt;2)-alpha-D-Man-(1-&gt;3)-[alpha-D-Man-(1-&gt;2)-alpha-D-Man-(1-&gt;6)]-alpha-D-Man-(1-&gt;6)]-beta-D-Man-(1-&gt;4)-beta-D-GlcNAc-(1-&gt;4)-beta-D-GlcNAc)-L-asparaginyl-[protein] + beta-D-glucose</text>
        <dbReference type="Rhea" id="RHEA:55988"/>
        <dbReference type="Rhea" id="RHEA-COMP:12806"/>
        <dbReference type="Rhea" id="RHEA-COMP:14355"/>
        <dbReference type="ChEBI" id="CHEBI:15377"/>
        <dbReference type="ChEBI" id="CHEBI:15903"/>
        <dbReference type="ChEBI" id="CHEBI:59082"/>
        <dbReference type="ChEBI" id="CHEBI:132537"/>
        <dbReference type="EC" id="3.2.1.106"/>
    </reaction>
</comment>
<dbReference type="Gene3D" id="1.50.10.10">
    <property type="match status" value="1"/>
</dbReference>
<evidence type="ECO:0000259" key="15">
    <source>
        <dbReference type="Pfam" id="PF03200"/>
    </source>
</evidence>
<keyword evidence="5 12" id="KW-0256">Endoplasmic reticulum</keyword>
<evidence type="ECO:0000256" key="9">
    <source>
        <dbReference type="ARBA" id="ARBA00023180"/>
    </source>
</evidence>
<evidence type="ECO:0000256" key="12">
    <source>
        <dbReference type="RuleBase" id="RU368089"/>
    </source>
</evidence>
<dbReference type="Proteomes" id="UP000799536">
    <property type="component" value="Unassembled WGS sequence"/>
</dbReference>
<keyword evidence="14" id="KW-0732">Signal</keyword>
<evidence type="ECO:0000256" key="10">
    <source>
        <dbReference type="ARBA" id="ARBA00023295"/>
    </source>
</evidence>
<comment type="caution">
    <text evidence="17">The sequence shown here is derived from an EMBL/GenBank/DDBJ whole genome shotgun (WGS) entry which is preliminary data.</text>
</comment>
<keyword evidence="4 12" id="KW-0378">Hydrolase</keyword>
<dbReference type="EMBL" id="ML993964">
    <property type="protein sequence ID" value="KAF2201713.1"/>
    <property type="molecule type" value="Genomic_DNA"/>
</dbReference>
<dbReference type="InterPro" id="IPR008928">
    <property type="entry name" value="6-hairpin_glycosidase_sf"/>
</dbReference>
<keyword evidence="10 12" id="KW-0326">Glycosidase</keyword>
<comment type="function">
    <text evidence="12">Cleaves the distal alpha 1,2-linked glucose residue from the Glc(3)Man(9)GlcNAc(2) oligosaccharide precursor.</text>
</comment>
<reference evidence="17" key="1">
    <citation type="journal article" date="2020" name="Stud. Mycol.">
        <title>101 Dothideomycetes genomes: a test case for predicting lifestyles and emergence of pathogens.</title>
        <authorList>
            <person name="Haridas S."/>
            <person name="Albert R."/>
            <person name="Binder M."/>
            <person name="Bloem J."/>
            <person name="Labutti K."/>
            <person name="Salamov A."/>
            <person name="Andreopoulos B."/>
            <person name="Baker S."/>
            <person name="Barry K."/>
            <person name="Bills G."/>
            <person name="Bluhm B."/>
            <person name="Cannon C."/>
            <person name="Castanera R."/>
            <person name="Culley D."/>
            <person name="Daum C."/>
            <person name="Ezra D."/>
            <person name="Gonzalez J."/>
            <person name="Henrissat B."/>
            <person name="Kuo A."/>
            <person name="Liang C."/>
            <person name="Lipzen A."/>
            <person name="Lutzoni F."/>
            <person name="Magnuson J."/>
            <person name="Mondo S."/>
            <person name="Nolan M."/>
            <person name="Ohm R."/>
            <person name="Pangilinan J."/>
            <person name="Park H.-J."/>
            <person name="Ramirez L."/>
            <person name="Alfaro M."/>
            <person name="Sun H."/>
            <person name="Tritt A."/>
            <person name="Yoshinaga Y."/>
            <person name="Zwiers L.-H."/>
            <person name="Turgeon B."/>
            <person name="Goodwin S."/>
            <person name="Spatafora J."/>
            <person name="Crous P."/>
            <person name="Grigoriev I."/>
        </authorList>
    </citation>
    <scope>NUCLEOTIDE SEQUENCE</scope>
    <source>
        <strain evidence="17">ATCC 74209</strain>
    </source>
</reference>
<keyword evidence="7 12" id="KW-1133">Transmembrane helix</keyword>
<dbReference type="OrthoDB" id="410058at2759"/>
<feature type="chain" id="PRO_5040196336" description="Mannosyl-oligosaccharide glucosidase" evidence="14">
    <location>
        <begin position="24"/>
        <end position="828"/>
    </location>
</feature>
<dbReference type="InterPro" id="IPR031631">
    <property type="entry name" value="Glyco_hydro_63N"/>
</dbReference>
<evidence type="ECO:0000256" key="3">
    <source>
        <dbReference type="ARBA" id="ARBA00022692"/>
    </source>
</evidence>
<keyword evidence="6" id="KW-0735">Signal-anchor</keyword>
<evidence type="ECO:0000256" key="4">
    <source>
        <dbReference type="ARBA" id="ARBA00022801"/>
    </source>
</evidence>
<dbReference type="GO" id="GO:0005789">
    <property type="term" value="C:endoplasmic reticulum membrane"/>
    <property type="evidence" value="ECO:0007669"/>
    <property type="project" value="UniProtKB-SubCell"/>
</dbReference>
<name>A0A9P4MW29_9PLEO</name>
<keyword evidence="18" id="KW-1185">Reference proteome</keyword>
<comment type="subcellular location">
    <subcellularLocation>
        <location evidence="1 12">Endoplasmic reticulum membrane</location>
        <topology evidence="1 12">Single-pass type II membrane protein</topology>
    </subcellularLocation>
</comment>
<dbReference type="GO" id="GO:0009311">
    <property type="term" value="P:oligosaccharide metabolic process"/>
    <property type="evidence" value="ECO:0007669"/>
    <property type="project" value="UniProtKB-UniRule"/>
</dbReference>
<dbReference type="Pfam" id="PF03200">
    <property type="entry name" value="Glyco_hydro_63"/>
    <property type="match status" value="1"/>
</dbReference>
<feature type="domain" description="Glycosyl hydrolase family 63 C-terminal" evidence="15">
    <location>
        <begin position="278"/>
        <end position="761"/>
    </location>
</feature>
<dbReference type="InterPro" id="IPR012341">
    <property type="entry name" value="6hp_glycosidase-like_sf"/>
</dbReference>
<evidence type="ECO:0000256" key="8">
    <source>
        <dbReference type="ARBA" id="ARBA00023136"/>
    </source>
</evidence>
<comment type="similarity">
    <text evidence="2 12">Belongs to the glycosyl hydrolase 63 family.</text>
</comment>
<evidence type="ECO:0000256" key="2">
    <source>
        <dbReference type="ARBA" id="ARBA00010833"/>
    </source>
</evidence>
<dbReference type="InterPro" id="IPR031335">
    <property type="entry name" value="Glyco_hydro_63_C"/>
</dbReference>
<dbReference type="InterPro" id="IPR004888">
    <property type="entry name" value="Glycoside_hydrolase_63"/>
</dbReference>
<gene>
    <name evidence="17" type="ORF">GQ43DRAFT_455578</name>
</gene>
<dbReference type="PANTHER" id="PTHR10412:SF11">
    <property type="entry name" value="MANNOSYL-OLIGOSACCHARIDE GLUCOSIDASE"/>
    <property type="match status" value="1"/>
</dbReference>
<dbReference type="EC" id="3.2.1.106" evidence="11 12"/>
<evidence type="ECO:0000256" key="11">
    <source>
        <dbReference type="ARBA" id="ARBA00038888"/>
    </source>
</evidence>
<evidence type="ECO:0000256" key="1">
    <source>
        <dbReference type="ARBA" id="ARBA00004648"/>
    </source>
</evidence>
<keyword evidence="8 12" id="KW-0472">Membrane</keyword>
<feature type="transmembrane region" description="Helical" evidence="12">
    <location>
        <begin position="789"/>
        <end position="808"/>
    </location>
</feature>
<evidence type="ECO:0000256" key="13">
    <source>
        <dbReference type="RuleBase" id="RU369107"/>
    </source>
</evidence>
<evidence type="ECO:0000313" key="18">
    <source>
        <dbReference type="Proteomes" id="UP000799536"/>
    </source>
</evidence>
<proteinExistence type="inferred from homology"/>
<dbReference type="Gene3D" id="2.70.98.110">
    <property type="entry name" value="Glycosyl hydrolase family 63, N-terminal domain"/>
    <property type="match status" value="1"/>
</dbReference>
<accession>A0A9P4MW29</accession>
<dbReference type="Pfam" id="PF16923">
    <property type="entry name" value="Glyco_hydro_63N"/>
    <property type="match status" value="1"/>
</dbReference>
<evidence type="ECO:0000313" key="17">
    <source>
        <dbReference type="EMBL" id="KAF2201713.1"/>
    </source>
</evidence>
<dbReference type="PANTHER" id="PTHR10412">
    <property type="entry name" value="MANNOSYL-OLIGOSACCHARIDE GLUCOSIDASE"/>
    <property type="match status" value="1"/>
</dbReference>
<evidence type="ECO:0000256" key="5">
    <source>
        <dbReference type="ARBA" id="ARBA00022824"/>
    </source>
</evidence>
<dbReference type="GO" id="GO:0006487">
    <property type="term" value="P:protein N-linked glycosylation"/>
    <property type="evidence" value="ECO:0007669"/>
    <property type="project" value="UniProtKB-UniRule"/>
</dbReference>
<evidence type="ECO:0000256" key="14">
    <source>
        <dbReference type="SAM" id="SignalP"/>
    </source>
</evidence>
<feature type="domain" description="Glycosyl hydrolase family 63 N-terminal" evidence="16">
    <location>
        <begin position="37"/>
        <end position="246"/>
    </location>
</feature>
<evidence type="ECO:0000256" key="6">
    <source>
        <dbReference type="ARBA" id="ARBA00022968"/>
    </source>
</evidence>
<comment type="pathway">
    <text evidence="13">Glycan metabolism; N-glycan degradation.</text>
</comment>
<keyword evidence="9 13" id="KW-0325">Glycoprotein</keyword>
<keyword evidence="3 12" id="KW-0812">Transmembrane</keyword>
<evidence type="ECO:0000256" key="7">
    <source>
        <dbReference type="ARBA" id="ARBA00022989"/>
    </source>
</evidence>
<feature type="signal peptide" evidence="14">
    <location>
        <begin position="1"/>
        <end position="23"/>
    </location>
</feature>
<dbReference type="SUPFAM" id="SSF48208">
    <property type="entry name" value="Six-hairpin glycosidases"/>
    <property type="match status" value="1"/>
</dbReference>
<dbReference type="AlphaFoldDB" id="A0A9P4MW29"/>